<name>A0A318KNF6_9NEIS</name>
<dbReference type="SUPFAM" id="SSF53167">
    <property type="entry name" value="Purine and uridine phosphorylases"/>
    <property type="match status" value="1"/>
</dbReference>
<evidence type="ECO:0000259" key="1">
    <source>
        <dbReference type="Pfam" id="PF01048"/>
    </source>
</evidence>
<dbReference type="OrthoDB" id="9788270at2"/>
<gene>
    <name evidence="2" type="ORF">DFR34_11311</name>
</gene>
<keyword evidence="2" id="KW-0378">Hydrolase</keyword>
<dbReference type="GO" id="GO:0008782">
    <property type="term" value="F:adenosylhomocysteine nucleosidase activity"/>
    <property type="evidence" value="ECO:0007669"/>
    <property type="project" value="TreeGrafter"/>
</dbReference>
<evidence type="ECO:0000313" key="3">
    <source>
        <dbReference type="Proteomes" id="UP000247555"/>
    </source>
</evidence>
<evidence type="ECO:0000313" key="2">
    <source>
        <dbReference type="EMBL" id="PXX78002.1"/>
    </source>
</evidence>
<dbReference type="InterPro" id="IPR035994">
    <property type="entry name" value="Nucleoside_phosphorylase_sf"/>
</dbReference>
<organism evidence="2 3">
    <name type="scientific">Rivihabitans pingtungensis</name>
    <dbReference type="NCBI Taxonomy" id="1054498"/>
    <lineage>
        <taxon>Bacteria</taxon>
        <taxon>Pseudomonadati</taxon>
        <taxon>Pseudomonadota</taxon>
        <taxon>Betaproteobacteria</taxon>
        <taxon>Neisseriales</taxon>
        <taxon>Aquaspirillaceae</taxon>
        <taxon>Rivihabitans</taxon>
    </lineage>
</organism>
<dbReference type="RefSeq" id="WP_110391088.1">
    <property type="nucleotide sequence ID" value="NZ_QJKI01000013.1"/>
</dbReference>
<reference evidence="2 3" key="1">
    <citation type="submission" date="2018-05" db="EMBL/GenBank/DDBJ databases">
        <title>Genomic Encyclopedia of Type Strains, Phase IV (KMG-IV): sequencing the most valuable type-strain genomes for metagenomic binning, comparative biology and taxonomic classification.</title>
        <authorList>
            <person name="Goeker M."/>
        </authorList>
    </citation>
    <scope>NUCLEOTIDE SEQUENCE [LARGE SCALE GENOMIC DNA]</scope>
    <source>
        <strain evidence="2 3">DSM 29661</strain>
    </source>
</reference>
<dbReference type="GO" id="GO:0005829">
    <property type="term" value="C:cytosol"/>
    <property type="evidence" value="ECO:0007669"/>
    <property type="project" value="TreeGrafter"/>
</dbReference>
<dbReference type="EMBL" id="QJKI01000013">
    <property type="protein sequence ID" value="PXX78002.1"/>
    <property type="molecule type" value="Genomic_DNA"/>
</dbReference>
<proteinExistence type="predicted"/>
<dbReference type="GO" id="GO:0009116">
    <property type="term" value="P:nucleoside metabolic process"/>
    <property type="evidence" value="ECO:0007669"/>
    <property type="project" value="InterPro"/>
</dbReference>
<dbReference type="Proteomes" id="UP000247555">
    <property type="component" value="Unassembled WGS sequence"/>
</dbReference>
<dbReference type="Gene3D" id="3.40.50.1580">
    <property type="entry name" value="Nucleoside phosphorylase domain"/>
    <property type="match status" value="1"/>
</dbReference>
<protein>
    <submittedName>
        <fullName evidence="2">Adenosylhomocysteine nucleosidase/futalosine hydrolase</fullName>
    </submittedName>
</protein>
<comment type="caution">
    <text evidence="2">The sequence shown here is derived from an EMBL/GenBank/DDBJ whole genome shotgun (WGS) entry which is preliminary data.</text>
</comment>
<keyword evidence="3" id="KW-1185">Reference proteome</keyword>
<dbReference type="GO" id="GO:0019284">
    <property type="term" value="P:L-methionine salvage from S-adenosylmethionine"/>
    <property type="evidence" value="ECO:0007669"/>
    <property type="project" value="TreeGrafter"/>
</dbReference>
<dbReference type="InterPro" id="IPR000845">
    <property type="entry name" value="Nucleoside_phosphorylase_d"/>
</dbReference>
<dbReference type="PANTHER" id="PTHR46832">
    <property type="entry name" value="5'-METHYLTHIOADENOSINE/S-ADENOSYLHOMOCYSTEINE NUCLEOSIDASE"/>
    <property type="match status" value="1"/>
</dbReference>
<dbReference type="AlphaFoldDB" id="A0A318KNF6"/>
<dbReference type="PANTHER" id="PTHR46832:SF2">
    <property type="entry name" value="FUTALOSINE HYDROLASE"/>
    <property type="match status" value="1"/>
</dbReference>
<accession>A0A318KNF6</accession>
<dbReference type="GO" id="GO:0008930">
    <property type="term" value="F:methylthioadenosine nucleosidase activity"/>
    <property type="evidence" value="ECO:0007669"/>
    <property type="project" value="TreeGrafter"/>
</dbReference>
<feature type="domain" description="Nucleoside phosphorylase" evidence="1">
    <location>
        <begin position="20"/>
        <end position="175"/>
    </location>
</feature>
<dbReference type="Pfam" id="PF01048">
    <property type="entry name" value="PNP_UDP_1"/>
    <property type="match status" value="1"/>
</dbReference>
<sequence length="197" mass="21169">MTITVLFPTATEASRFQHPRVRSVISGVGLTATAYATGKLIHQERPDWLILAGIAGVYPHAPLSVGQVALVASEAEGDLGFFTPQGFAHLSALPLDMDFERRHTLHCPHIEAVSGFQLARSLSLNAAMAPFVNSAAVDIENMEGAAFFHVCLQENVRFLQLRAISNVAQPGEDDWDMAGSVQALTDGLHRLLAQLGA</sequence>